<dbReference type="PRINTS" id="PR00069">
    <property type="entry name" value="ALDKETRDTASE"/>
</dbReference>
<dbReference type="Gene3D" id="3.20.20.100">
    <property type="entry name" value="NADP-dependent oxidoreductase domain"/>
    <property type="match status" value="1"/>
</dbReference>
<evidence type="ECO:0000313" key="3">
    <source>
        <dbReference type="EMBL" id="TFY80910.1"/>
    </source>
</evidence>
<name>A0A4Z0A374_9AGAM</name>
<reference evidence="3 4" key="1">
    <citation type="submission" date="2019-02" db="EMBL/GenBank/DDBJ databases">
        <title>Genome sequencing of the rare red list fungi Hericium alpestre (H. flagellum).</title>
        <authorList>
            <person name="Buettner E."/>
            <person name="Kellner H."/>
        </authorList>
    </citation>
    <scope>NUCLEOTIDE SEQUENCE [LARGE SCALE GENOMIC DNA]</scope>
    <source>
        <strain evidence="3 4">DSM 108284</strain>
    </source>
</reference>
<dbReference type="Pfam" id="PF00248">
    <property type="entry name" value="Aldo_ket_red"/>
    <property type="match status" value="1"/>
</dbReference>
<dbReference type="SUPFAM" id="SSF51430">
    <property type="entry name" value="NAD(P)-linked oxidoreductase"/>
    <property type="match status" value="1"/>
</dbReference>
<dbReference type="GO" id="GO:0005737">
    <property type="term" value="C:cytoplasm"/>
    <property type="evidence" value="ECO:0007669"/>
    <property type="project" value="TreeGrafter"/>
</dbReference>
<dbReference type="InterPro" id="IPR020471">
    <property type="entry name" value="AKR"/>
</dbReference>
<dbReference type="GO" id="GO:0016491">
    <property type="term" value="F:oxidoreductase activity"/>
    <property type="evidence" value="ECO:0007669"/>
    <property type="project" value="UniProtKB-KW"/>
</dbReference>
<evidence type="ECO:0000256" key="1">
    <source>
        <dbReference type="ARBA" id="ARBA00023002"/>
    </source>
</evidence>
<dbReference type="EMBL" id="SFCI01000273">
    <property type="protein sequence ID" value="TFY80910.1"/>
    <property type="molecule type" value="Genomic_DNA"/>
</dbReference>
<gene>
    <name evidence="3" type="ORF">EWM64_g3103</name>
</gene>
<dbReference type="PANTHER" id="PTHR43625">
    <property type="entry name" value="AFLATOXIN B1 ALDEHYDE REDUCTASE"/>
    <property type="match status" value="1"/>
</dbReference>
<keyword evidence="1" id="KW-0560">Oxidoreductase</keyword>
<dbReference type="AlphaFoldDB" id="A0A4Z0A374"/>
<dbReference type="InterPro" id="IPR050791">
    <property type="entry name" value="Aldo-Keto_reductase"/>
</dbReference>
<accession>A0A4Z0A374</accession>
<dbReference type="STRING" id="135208.A0A4Z0A374"/>
<dbReference type="OrthoDB" id="37537at2759"/>
<sequence length="338" mass="37565">MSKLPTRKIGSTDVTAIGYGAMGIASYYGTFPPDSERLKLLDALYERGCTNWDTADVYGDSEELIGRWFKQSGKRDEIFLATKFGFQSPPPRNKSPDGDPEYARQAFEKSISRLGVDHIDLWYLHRPDPTVPIEHTVAAMAEFVKAGRVTYLGLSEVSASGLRRAHKVHPISALQVEYSVFTLDIEDPRINLLNTARELGVTIVAYAPIGRGLLSGKYKGPEDFEESDYRRTIPKFSKENFPKILKLADDLKKIGQKHGATAAQVCLAWLLAQGPDVIPIPGTRHIEYLDENLGAFKVKLSQEEVVQVRKVAEDADLLGEARYAPGIQEMLFAETPPP</sequence>
<protein>
    <recommendedName>
        <fullName evidence="2">NADP-dependent oxidoreductase domain-containing protein</fullName>
    </recommendedName>
</protein>
<feature type="domain" description="NADP-dependent oxidoreductase" evidence="2">
    <location>
        <begin position="17"/>
        <end position="312"/>
    </location>
</feature>
<dbReference type="Proteomes" id="UP000298061">
    <property type="component" value="Unassembled WGS sequence"/>
</dbReference>
<organism evidence="3 4">
    <name type="scientific">Hericium alpestre</name>
    <dbReference type="NCBI Taxonomy" id="135208"/>
    <lineage>
        <taxon>Eukaryota</taxon>
        <taxon>Fungi</taxon>
        <taxon>Dikarya</taxon>
        <taxon>Basidiomycota</taxon>
        <taxon>Agaricomycotina</taxon>
        <taxon>Agaricomycetes</taxon>
        <taxon>Russulales</taxon>
        <taxon>Hericiaceae</taxon>
        <taxon>Hericium</taxon>
    </lineage>
</organism>
<evidence type="ECO:0000259" key="2">
    <source>
        <dbReference type="Pfam" id="PF00248"/>
    </source>
</evidence>
<dbReference type="PANTHER" id="PTHR43625:SF40">
    <property type="entry name" value="ALDO-KETO REDUCTASE YAKC [NADP(+)]"/>
    <property type="match status" value="1"/>
</dbReference>
<keyword evidence="4" id="KW-1185">Reference proteome</keyword>
<proteinExistence type="predicted"/>
<evidence type="ECO:0000313" key="4">
    <source>
        <dbReference type="Proteomes" id="UP000298061"/>
    </source>
</evidence>
<comment type="caution">
    <text evidence="3">The sequence shown here is derived from an EMBL/GenBank/DDBJ whole genome shotgun (WGS) entry which is preliminary data.</text>
</comment>
<dbReference type="InterPro" id="IPR036812">
    <property type="entry name" value="NAD(P)_OxRdtase_dom_sf"/>
</dbReference>
<dbReference type="InterPro" id="IPR023210">
    <property type="entry name" value="NADP_OxRdtase_dom"/>
</dbReference>